<feature type="transmembrane region" description="Helical" evidence="7">
    <location>
        <begin position="154"/>
        <end position="179"/>
    </location>
</feature>
<comment type="subcellular location">
    <subcellularLocation>
        <location evidence="1">Cell membrane</location>
        <topology evidence="1">Multi-pass membrane protein</topology>
    </subcellularLocation>
</comment>
<keyword evidence="3" id="KW-1003">Cell membrane</keyword>
<accession>A0A2T5HUD4</accession>
<keyword evidence="5 7" id="KW-1133">Transmembrane helix</keyword>
<dbReference type="GO" id="GO:0005886">
    <property type="term" value="C:plasma membrane"/>
    <property type="evidence" value="ECO:0007669"/>
    <property type="project" value="UniProtKB-SubCell"/>
</dbReference>
<dbReference type="RefSeq" id="WP_107815176.1">
    <property type="nucleotide sequence ID" value="NZ_QAOH01000002.1"/>
</dbReference>
<organism evidence="8 9">
    <name type="scientific">Celeribacter persicus</name>
    <dbReference type="NCBI Taxonomy" id="1651082"/>
    <lineage>
        <taxon>Bacteria</taxon>
        <taxon>Pseudomonadati</taxon>
        <taxon>Pseudomonadota</taxon>
        <taxon>Alphaproteobacteria</taxon>
        <taxon>Rhodobacterales</taxon>
        <taxon>Roseobacteraceae</taxon>
        <taxon>Celeribacter</taxon>
    </lineage>
</organism>
<name>A0A2T5HUD4_9RHOB</name>
<dbReference type="Pfam" id="PF02417">
    <property type="entry name" value="Chromate_transp"/>
    <property type="match status" value="2"/>
</dbReference>
<evidence type="ECO:0000256" key="5">
    <source>
        <dbReference type="ARBA" id="ARBA00022989"/>
    </source>
</evidence>
<evidence type="ECO:0000256" key="6">
    <source>
        <dbReference type="ARBA" id="ARBA00023136"/>
    </source>
</evidence>
<dbReference type="InterPro" id="IPR014047">
    <property type="entry name" value="Chr_Tranpt_l_chain"/>
</dbReference>
<evidence type="ECO:0000313" key="8">
    <source>
        <dbReference type="EMBL" id="PTQ75194.1"/>
    </source>
</evidence>
<evidence type="ECO:0000256" key="4">
    <source>
        <dbReference type="ARBA" id="ARBA00022692"/>
    </source>
</evidence>
<dbReference type="PANTHER" id="PTHR33567">
    <property type="entry name" value="CHROMATE ION TRANSPORTER (EUROFUNG)"/>
    <property type="match status" value="1"/>
</dbReference>
<comment type="similarity">
    <text evidence="2">Belongs to the chromate ion transporter (CHR) (TC 2.A.51) family.</text>
</comment>
<dbReference type="NCBIfam" id="TIGR00937">
    <property type="entry name" value="2A51"/>
    <property type="match status" value="1"/>
</dbReference>
<evidence type="ECO:0000256" key="1">
    <source>
        <dbReference type="ARBA" id="ARBA00004651"/>
    </source>
</evidence>
<sequence>MTPQPHQSPPLNPPLPAFLRSFARIGILSFGGPAAQIAVMHRELVEERRWMEEGGFLSALSFCMMLPGPEAMQLATYCGWRLKGVPGGIVAGLFFVLPGALVMLALSVLYAGYGHLPASEALFLGVKATVVIVVIQALLRLARKALGTPARKTLAVASFVLIAGFATPFPLIVFGAALIGAVTSRTTPEPVTAPKATHLPRTLAIWGTLWMAPLALLWATGQERLLAIGVFFSKLAVVTFGGAYAVLAYMSQEVVTAKGWLAPEAMLDGLGLAETTPGPLILVTEFVGYMAATPLGAFGGLAGALVTLWVTFIPCFLWIFAGAPYIDWIASRPRLDAALKSVTAAVVGVIASLSWWFALHVFFARISEPRFGPLRLTLPDPASFEPRAALLAALAALLLFGLKRSLMLTIALVALAGLGLGQTAGLSIR</sequence>
<reference evidence="8 9" key="1">
    <citation type="submission" date="2018-04" db="EMBL/GenBank/DDBJ databases">
        <title>Genomic Encyclopedia of Archaeal and Bacterial Type Strains, Phase II (KMG-II): from individual species to whole genera.</title>
        <authorList>
            <person name="Goeker M."/>
        </authorList>
    </citation>
    <scope>NUCLEOTIDE SEQUENCE [LARGE SCALE GENOMIC DNA]</scope>
    <source>
        <strain evidence="8 9">DSM 100434</strain>
    </source>
</reference>
<feature type="transmembrane region" description="Helical" evidence="7">
    <location>
        <begin position="409"/>
        <end position="428"/>
    </location>
</feature>
<dbReference type="AlphaFoldDB" id="A0A2T5HUD4"/>
<dbReference type="PIRSF" id="PIRSF004810">
    <property type="entry name" value="ChrA"/>
    <property type="match status" value="1"/>
</dbReference>
<keyword evidence="6 7" id="KW-0472">Membrane</keyword>
<dbReference type="EMBL" id="QAOH01000002">
    <property type="protein sequence ID" value="PTQ75194.1"/>
    <property type="molecule type" value="Genomic_DNA"/>
</dbReference>
<comment type="caution">
    <text evidence="8">The sequence shown here is derived from an EMBL/GenBank/DDBJ whole genome shotgun (WGS) entry which is preliminary data.</text>
</comment>
<dbReference type="InterPro" id="IPR003370">
    <property type="entry name" value="Chromate_transpt"/>
</dbReference>
<dbReference type="PANTHER" id="PTHR33567:SF3">
    <property type="entry name" value="CHROMATE ION TRANSPORTER (EUROFUNG)"/>
    <property type="match status" value="1"/>
</dbReference>
<feature type="transmembrane region" description="Helical" evidence="7">
    <location>
        <begin position="122"/>
        <end position="142"/>
    </location>
</feature>
<dbReference type="OrthoDB" id="8969999at2"/>
<feature type="transmembrane region" description="Helical" evidence="7">
    <location>
        <begin position="225"/>
        <end position="250"/>
    </location>
</feature>
<evidence type="ECO:0000256" key="2">
    <source>
        <dbReference type="ARBA" id="ARBA00005262"/>
    </source>
</evidence>
<evidence type="ECO:0000256" key="3">
    <source>
        <dbReference type="ARBA" id="ARBA00022475"/>
    </source>
</evidence>
<dbReference type="GO" id="GO:0015109">
    <property type="term" value="F:chromate transmembrane transporter activity"/>
    <property type="evidence" value="ECO:0007669"/>
    <property type="project" value="InterPro"/>
</dbReference>
<feature type="transmembrane region" description="Helical" evidence="7">
    <location>
        <begin position="199"/>
        <end position="218"/>
    </location>
</feature>
<feature type="transmembrane region" description="Helical" evidence="7">
    <location>
        <begin position="342"/>
        <end position="364"/>
    </location>
</feature>
<keyword evidence="9" id="KW-1185">Reference proteome</keyword>
<feature type="transmembrane region" description="Helical" evidence="7">
    <location>
        <begin position="89"/>
        <end position="110"/>
    </location>
</feature>
<evidence type="ECO:0000256" key="7">
    <source>
        <dbReference type="SAM" id="Phobius"/>
    </source>
</evidence>
<keyword evidence="4 7" id="KW-0812">Transmembrane</keyword>
<gene>
    <name evidence="8" type="ORF">C8N42_102111</name>
</gene>
<protein>
    <submittedName>
        <fullName evidence="8">Chromate transporter</fullName>
    </submittedName>
</protein>
<dbReference type="Proteomes" id="UP000244077">
    <property type="component" value="Unassembled WGS sequence"/>
</dbReference>
<feature type="transmembrane region" description="Helical" evidence="7">
    <location>
        <begin position="295"/>
        <end position="321"/>
    </location>
</feature>
<evidence type="ECO:0000313" key="9">
    <source>
        <dbReference type="Proteomes" id="UP000244077"/>
    </source>
</evidence>
<proteinExistence type="inferred from homology"/>